<dbReference type="InterPro" id="IPR002060">
    <property type="entry name" value="Squ/phyt_synthse"/>
</dbReference>
<dbReference type="RefSeq" id="WP_220749444.1">
    <property type="nucleotide sequence ID" value="NZ_BPFH01000004.1"/>
</dbReference>
<evidence type="ECO:0000313" key="2">
    <source>
        <dbReference type="Proteomes" id="UP000786693"/>
    </source>
</evidence>
<dbReference type="Pfam" id="PF00494">
    <property type="entry name" value="SQS_PSY"/>
    <property type="match status" value="1"/>
</dbReference>
<protein>
    <submittedName>
        <fullName evidence="1">Phytoene synthase</fullName>
    </submittedName>
</protein>
<reference evidence="1 2" key="1">
    <citation type="submission" date="2021-05" db="EMBL/GenBank/DDBJ databases">
        <title>Bacteria Genome sequencing.</title>
        <authorList>
            <person name="Takabe Y."/>
            <person name="Nakajima Y."/>
            <person name="Suzuki S."/>
            <person name="Shiozaki T."/>
        </authorList>
    </citation>
    <scope>NUCLEOTIDE SEQUENCE [LARGE SCALE GENOMIC DNA]</scope>
    <source>
        <strain evidence="1 2">AI_62</strain>
    </source>
</reference>
<dbReference type="SUPFAM" id="SSF48576">
    <property type="entry name" value="Terpenoid synthases"/>
    <property type="match status" value="1"/>
</dbReference>
<organism evidence="1 2">
    <name type="scientific">Jannaschia pagri</name>
    <dbReference type="NCBI Taxonomy" id="2829797"/>
    <lineage>
        <taxon>Bacteria</taxon>
        <taxon>Pseudomonadati</taxon>
        <taxon>Pseudomonadota</taxon>
        <taxon>Alphaproteobacteria</taxon>
        <taxon>Rhodobacterales</taxon>
        <taxon>Roseobacteraceae</taxon>
        <taxon>Jannaschia</taxon>
    </lineage>
</organism>
<sequence length="255" mass="26941">MSTTDIAACAGLVQRGDPDRFRAAMAAPVEARAKLFPLYAFNLEVARAPWVTQEPLIAEMRLQWWRDALDEIASGGAVRRHEVVTPLAEAIDAEGARALDGLVSARRADIEKSAPASRAALRTYLEATAGTLLWVAGRAIGAPHDGLRAAGLAQGTAAFLRAVPDLIAKGHHALPHGDQVTEMLHLAEIGLDALATARRAKLSKGARPVLGVMANVDATLRAVRKDPRAALDAPVPISRASAPLRTGLAVTLGRF</sequence>
<comment type="caution">
    <text evidence="1">The sequence shown here is derived from an EMBL/GenBank/DDBJ whole genome shotgun (WGS) entry which is preliminary data.</text>
</comment>
<gene>
    <name evidence="1" type="ORF">JANAI62_25870</name>
</gene>
<accession>A0ABQ4NNI8</accession>
<keyword evidence="2" id="KW-1185">Reference proteome</keyword>
<evidence type="ECO:0000313" key="1">
    <source>
        <dbReference type="EMBL" id="GIT95964.1"/>
    </source>
</evidence>
<dbReference type="InterPro" id="IPR008949">
    <property type="entry name" value="Isoprenoid_synthase_dom_sf"/>
</dbReference>
<name>A0ABQ4NNI8_9RHOB</name>
<proteinExistence type="predicted"/>
<dbReference type="Gene3D" id="1.10.600.10">
    <property type="entry name" value="Farnesyl Diphosphate Synthase"/>
    <property type="match status" value="1"/>
</dbReference>
<dbReference type="Proteomes" id="UP000786693">
    <property type="component" value="Unassembled WGS sequence"/>
</dbReference>
<dbReference type="EMBL" id="BPFH01000004">
    <property type="protein sequence ID" value="GIT95964.1"/>
    <property type="molecule type" value="Genomic_DNA"/>
</dbReference>